<keyword evidence="2" id="KW-0662">Pyridine nucleotide biosynthesis</keyword>
<dbReference type="InterPro" id="IPR036380">
    <property type="entry name" value="Isochorismatase-like_sf"/>
</dbReference>
<dbReference type="InterPro" id="IPR052347">
    <property type="entry name" value="Isochorismatase_Nicotinamidase"/>
</dbReference>
<evidence type="ECO:0000256" key="3">
    <source>
        <dbReference type="ARBA" id="ARBA00022723"/>
    </source>
</evidence>
<evidence type="ECO:0000313" key="10">
    <source>
        <dbReference type="Proteomes" id="UP000566995"/>
    </source>
</evidence>
<proteinExistence type="inferred from homology"/>
<organism evidence="9 10">
    <name type="scientific">Pseudomonas nitroreducens</name>
    <dbReference type="NCBI Taxonomy" id="46680"/>
    <lineage>
        <taxon>Bacteria</taxon>
        <taxon>Pseudomonadati</taxon>
        <taxon>Pseudomonadota</taxon>
        <taxon>Gammaproteobacteria</taxon>
        <taxon>Pseudomonadales</taxon>
        <taxon>Pseudomonadaceae</taxon>
        <taxon>Pseudomonas</taxon>
    </lineage>
</organism>
<protein>
    <recommendedName>
        <fullName evidence="6">nicotinamidase</fullName>
        <ecNumber evidence="6">3.5.1.19</ecNumber>
    </recommendedName>
    <alternativeName>
        <fullName evidence="7">Nicotinamide deamidase</fullName>
    </alternativeName>
</protein>
<gene>
    <name evidence="9" type="ORF">HNP46_005744</name>
</gene>
<evidence type="ECO:0000256" key="5">
    <source>
        <dbReference type="ARBA" id="ARBA00037900"/>
    </source>
</evidence>
<evidence type="ECO:0000256" key="7">
    <source>
        <dbReference type="ARBA" id="ARBA00043224"/>
    </source>
</evidence>
<evidence type="ECO:0000313" key="9">
    <source>
        <dbReference type="EMBL" id="MBB4866837.1"/>
    </source>
</evidence>
<dbReference type="SUPFAM" id="SSF52499">
    <property type="entry name" value="Isochorismatase-like hydrolases"/>
    <property type="match status" value="1"/>
</dbReference>
<reference evidence="9 10" key="1">
    <citation type="submission" date="2020-08" db="EMBL/GenBank/DDBJ databases">
        <title>Functional genomics of gut bacteria from endangered species of beetles.</title>
        <authorList>
            <person name="Carlos-Shanley C."/>
        </authorList>
    </citation>
    <scope>NUCLEOTIDE SEQUENCE [LARGE SCALE GENOMIC DNA]</scope>
    <source>
        <strain evidence="9 10">S00179</strain>
    </source>
</reference>
<evidence type="ECO:0000256" key="1">
    <source>
        <dbReference type="ARBA" id="ARBA00006336"/>
    </source>
</evidence>
<keyword evidence="4 9" id="KW-0378">Hydrolase</keyword>
<dbReference type="EC" id="3.5.1.19" evidence="6"/>
<evidence type="ECO:0000256" key="2">
    <source>
        <dbReference type="ARBA" id="ARBA00022642"/>
    </source>
</evidence>
<keyword evidence="3" id="KW-0479">Metal-binding</keyword>
<comment type="caution">
    <text evidence="9">The sequence shown here is derived from an EMBL/GenBank/DDBJ whole genome shotgun (WGS) entry which is preliminary data.</text>
</comment>
<evidence type="ECO:0000256" key="6">
    <source>
        <dbReference type="ARBA" id="ARBA00039017"/>
    </source>
</evidence>
<evidence type="ECO:0000259" key="8">
    <source>
        <dbReference type="Pfam" id="PF00857"/>
    </source>
</evidence>
<name>A0A7W7KQ40_PSENT</name>
<dbReference type="InterPro" id="IPR000868">
    <property type="entry name" value="Isochorismatase-like_dom"/>
</dbReference>
<accession>A0A7W7KQ40</accession>
<dbReference type="GO" id="GO:0046872">
    <property type="term" value="F:metal ion binding"/>
    <property type="evidence" value="ECO:0007669"/>
    <property type="project" value="UniProtKB-KW"/>
</dbReference>
<dbReference type="Proteomes" id="UP000566995">
    <property type="component" value="Unassembled WGS sequence"/>
</dbReference>
<dbReference type="Gene3D" id="3.40.50.850">
    <property type="entry name" value="Isochorismatase-like"/>
    <property type="match status" value="1"/>
</dbReference>
<feature type="domain" description="Isochorismatase-like" evidence="8">
    <location>
        <begin position="16"/>
        <end position="198"/>
    </location>
</feature>
<dbReference type="PANTHER" id="PTHR11080">
    <property type="entry name" value="PYRAZINAMIDASE/NICOTINAMIDASE"/>
    <property type="match status" value="1"/>
</dbReference>
<comment type="similarity">
    <text evidence="1">Belongs to the isochorismatase family.</text>
</comment>
<sequence length="220" mass="23228">MNTSTRIFDATASFDIDPQVGFTPLAPSELPVPGGDEIVGELNAMAALARLRVASKDAHTPTAPWVVETHAEMLQPTGLPNADLTWVSHCVPGTPGYEFIPGLPAELDYDFVVYKGVSPSLHPYGACFHDLADKLSTGVIEYLKAQGIKNVIVGGLAYDYCVKTTAVQLAKAEFNVIVNMAATRAIADNSAADATRELGNYPNIRLVASAADVAVALSAL</sequence>
<dbReference type="RefSeq" id="WP_184595733.1">
    <property type="nucleotide sequence ID" value="NZ_JACHLI010000032.1"/>
</dbReference>
<comment type="pathway">
    <text evidence="5">Cofactor biosynthesis; nicotinate biosynthesis; nicotinate from nicotinamide: step 1/1.</text>
</comment>
<dbReference type="GO" id="GO:0008936">
    <property type="term" value="F:nicotinamidase activity"/>
    <property type="evidence" value="ECO:0007669"/>
    <property type="project" value="UniProtKB-EC"/>
</dbReference>
<dbReference type="Pfam" id="PF00857">
    <property type="entry name" value="Isochorismatase"/>
    <property type="match status" value="1"/>
</dbReference>
<dbReference type="PANTHER" id="PTHR11080:SF2">
    <property type="entry name" value="LD05707P"/>
    <property type="match status" value="1"/>
</dbReference>
<evidence type="ECO:0000256" key="4">
    <source>
        <dbReference type="ARBA" id="ARBA00022801"/>
    </source>
</evidence>
<dbReference type="EMBL" id="JACHLI010000032">
    <property type="protein sequence ID" value="MBB4866837.1"/>
    <property type="molecule type" value="Genomic_DNA"/>
</dbReference>
<dbReference type="AlphaFoldDB" id="A0A7W7KQ40"/>
<dbReference type="GO" id="GO:0019363">
    <property type="term" value="P:pyridine nucleotide biosynthetic process"/>
    <property type="evidence" value="ECO:0007669"/>
    <property type="project" value="UniProtKB-KW"/>
</dbReference>